<dbReference type="PANTHER" id="PTHR47592">
    <property type="entry name" value="PBF68 PROTEIN"/>
    <property type="match status" value="1"/>
</dbReference>
<dbReference type="OrthoDB" id="1651011at2759"/>
<dbReference type="AlphaFoldDB" id="A0A6J1DP87"/>
<dbReference type="PANTHER" id="PTHR47592:SF27">
    <property type="entry name" value="OS08G0421700 PROTEIN"/>
    <property type="match status" value="1"/>
</dbReference>
<proteinExistence type="predicted"/>
<dbReference type="RefSeq" id="XP_022155402.1">
    <property type="nucleotide sequence ID" value="XM_022299710.1"/>
</dbReference>
<dbReference type="GeneID" id="111022547"/>
<dbReference type="Proteomes" id="UP000504603">
    <property type="component" value="Unplaced"/>
</dbReference>
<accession>A0A6J1DP87</accession>
<name>A0A6J1DP87_MOMCH</name>
<evidence type="ECO:0000313" key="1">
    <source>
        <dbReference type="Proteomes" id="UP000504603"/>
    </source>
</evidence>
<keyword evidence="1" id="KW-1185">Reference proteome</keyword>
<reference evidence="2" key="1">
    <citation type="submission" date="2025-08" db="UniProtKB">
        <authorList>
            <consortium name="RefSeq"/>
        </authorList>
    </citation>
    <scope>IDENTIFICATION</scope>
    <source>
        <strain evidence="2">OHB3-1</strain>
    </source>
</reference>
<gene>
    <name evidence="2" type="primary">LOC111022547</name>
</gene>
<protein>
    <submittedName>
        <fullName evidence="2">Uncharacterized protein LOC111022547</fullName>
    </submittedName>
</protein>
<sequence>MVTNTSTNASSMMGSTIVKSHAEKLKKFKGENFKRWQQKMIFYLTTLNLAYILKEVCPTTLLKAITPEIEATKQAWLHSDFLCRNYILNCMDDTLYNVYCNAFDTSRQLWEALDKKYRLEDAVAGVIEKLPPAWREFKSYLKHKRKELSIENLTVKIRIEEDNRKGDKEPRKVEANAHIAEASRRHPKKNQFKTKNVNLGPRNNANKRIRAIRWVCGKSDHIAANCRHKKGQNSNNEANTIEDDNLTAVISEVNMVFDTKG</sequence>
<evidence type="ECO:0000313" key="2">
    <source>
        <dbReference type="RefSeq" id="XP_022155402.1"/>
    </source>
</evidence>
<dbReference type="KEGG" id="mcha:111022547"/>
<organism evidence="1 2">
    <name type="scientific">Momordica charantia</name>
    <name type="common">Bitter gourd</name>
    <name type="synonym">Balsam pear</name>
    <dbReference type="NCBI Taxonomy" id="3673"/>
    <lineage>
        <taxon>Eukaryota</taxon>
        <taxon>Viridiplantae</taxon>
        <taxon>Streptophyta</taxon>
        <taxon>Embryophyta</taxon>
        <taxon>Tracheophyta</taxon>
        <taxon>Spermatophyta</taxon>
        <taxon>Magnoliopsida</taxon>
        <taxon>eudicotyledons</taxon>
        <taxon>Gunneridae</taxon>
        <taxon>Pentapetalae</taxon>
        <taxon>rosids</taxon>
        <taxon>fabids</taxon>
        <taxon>Cucurbitales</taxon>
        <taxon>Cucurbitaceae</taxon>
        <taxon>Momordiceae</taxon>
        <taxon>Momordica</taxon>
    </lineage>
</organism>